<keyword evidence="2" id="KW-1185">Reference proteome</keyword>
<proteinExistence type="predicted"/>
<comment type="caution">
    <text evidence="1">The sequence shown here is derived from an EMBL/GenBank/DDBJ whole genome shotgun (WGS) entry which is preliminary data.</text>
</comment>
<accession>A0ABV9B641</accession>
<protein>
    <submittedName>
        <fullName evidence="1">Uncharacterized protein</fullName>
    </submittedName>
</protein>
<evidence type="ECO:0000313" key="1">
    <source>
        <dbReference type="EMBL" id="MFC4506652.1"/>
    </source>
</evidence>
<organism evidence="1 2">
    <name type="scientific">Streptomyces vulcanius</name>
    <dbReference type="NCBI Taxonomy" id="1441876"/>
    <lineage>
        <taxon>Bacteria</taxon>
        <taxon>Bacillati</taxon>
        <taxon>Actinomycetota</taxon>
        <taxon>Actinomycetes</taxon>
        <taxon>Kitasatosporales</taxon>
        <taxon>Streptomycetaceae</taxon>
        <taxon>Streptomyces</taxon>
    </lineage>
</organism>
<reference evidence="2" key="1">
    <citation type="journal article" date="2019" name="Int. J. Syst. Evol. Microbiol.">
        <title>The Global Catalogue of Microorganisms (GCM) 10K type strain sequencing project: providing services to taxonomists for standard genome sequencing and annotation.</title>
        <authorList>
            <consortium name="The Broad Institute Genomics Platform"/>
            <consortium name="The Broad Institute Genome Sequencing Center for Infectious Disease"/>
            <person name="Wu L."/>
            <person name="Ma J."/>
        </authorList>
    </citation>
    <scope>NUCLEOTIDE SEQUENCE [LARGE SCALE GENOMIC DNA]</scope>
    <source>
        <strain evidence="2">CGMCC 4.7177</strain>
    </source>
</reference>
<dbReference type="Proteomes" id="UP001595839">
    <property type="component" value="Unassembled WGS sequence"/>
</dbReference>
<dbReference type="EMBL" id="JBHSFK010000046">
    <property type="protein sequence ID" value="MFC4506652.1"/>
    <property type="molecule type" value="Genomic_DNA"/>
</dbReference>
<dbReference type="RefSeq" id="WP_381184839.1">
    <property type="nucleotide sequence ID" value="NZ_JBHSFK010000046.1"/>
</dbReference>
<dbReference type="InterPro" id="IPR045677">
    <property type="entry name" value="DUF6197"/>
</dbReference>
<gene>
    <name evidence="1" type="ORF">ACFPIH_45635</name>
</gene>
<evidence type="ECO:0000313" key="2">
    <source>
        <dbReference type="Proteomes" id="UP001595839"/>
    </source>
</evidence>
<dbReference type="Pfam" id="PF19698">
    <property type="entry name" value="DUF6197"/>
    <property type="match status" value="1"/>
</dbReference>
<sequence length="121" mass="12809">MELADIYLKAAQVIKSNGHAKGDFYSIPEGVVGITLDRSEWLVCALGALAVATFGDPYPPPEDVEGHNEFAAAAAHLSARINYDAAPGAGPMERVAEWNDADGRTPADVIAVFERAAREVA</sequence>
<name>A0ABV9B641_9ACTN</name>